<feature type="domain" description="MGAT4 conserved region" evidence="4">
    <location>
        <begin position="60"/>
        <end position="309"/>
    </location>
</feature>
<dbReference type="InterPro" id="IPR006759">
    <property type="entry name" value="Glyco_transf_54"/>
</dbReference>
<keyword evidence="2" id="KW-0328">Glycosyltransferase</keyword>
<accession>A0A8C6TXQ8</accession>
<dbReference type="Ensembl" id="ENSNMLT00000028758.1">
    <property type="protein sequence ID" value="ENSNMLP00000025726.1"/>
    <property type="gene ID" value="ENSNMLG00000016415.1"/>
</dbReference>
<keyword evidence="3" id="KW-0808">Transferase</keyword>
<proteinExistence type="predicted"/>
<evidence type="ECO:0000313" key="6">
    <source>
        <dbReference type="Ensembl" id="ENSNMLP00000025726.1"/>
    </source>
</evidence>
<dbReference type="GO" id="GO:0008375">
    <property type="term" value="F:acetylglucosaminyltransferase activity"/>
    <property type="evidence" value="ECO:0007669"/>
    <property type="project" value="TreeGrafter"/>
</dbReference>
<organism evidence="6 7">
    <name type="scientific">Neogobius melanostomus</name>
    <name type="common">round goby</name>
    <dbReference type="NCBI Taxonomy" id="47308"/>
    <lineage>
        <taxon>Eukaryota</taxon>
        <taxon>Metazoa</taxon>
        <taxon>Chordata</taxon>
        <taxon>Craniata</taxon>
        <taxon>Vertebrata</taxon>
        <taxon>Euteleostomi</taxon>
        <taxon>Actinopterygii</taxon>
        <taxon>Neopterygii</taxon>
        <taxon>Teleostei</taxon>
        <taxon>Neoteleostei</taxon>
        <taxon>Acanthomorphata</taxon>
        <taxon>Gobiaria</taxon>
        <taxon>Gobiiformes</taxon>
        <taxon>Gobioidei</taxon>
        <taxon>Gobiidae</taxon>
        <taxon>Benthophilinae</taxon>
        <taxon>Neogobiini</taxon>
        <taxon>Neogobius</taxon>
    </lineage>
</organism>
<dbReference type="PANTHER" id="PTHR12062">
    <property type="entry name" value="N-ACETYLGLUCOSAMINYLTRANSFERASE VI"/>
    <property type="match status" value="1"/>
</dbReference>
<dbReference type="AlphaFoldDB" id="A0A8C6TXQ8"/>
<evidence type="ECO:0000313" key="7">
    <source>
        <dbReference type="Proteomes" id="UP000694523"/>
    </source>
</evidence>
<dbReference type="Proteomes" id="UP000694523">
    <property type="component" value="Unplaced"/>
</dbReference>
<dbReference type="PANTHER" id="PTHR12062:SF11">
    <property type="entry name" value="ALPHA-1,3-MANNOSYL-GLYCOPROTEIN 4-BETA-N-ACETYLGLUCOSAMINYLTRANSFERASE-LIKE PROTEIN MGAT4E"/>
    <property type="match status" value="1"/>
</dbReference>
<reference evidence="6" key="1">
    <citation type="submission" date="2025-08" db="UniProtKB">
        <authorList>
            <consortium name="Ensembl"/>
        </authorList>
    </citation>
    <scope>IDENTIFICATION</scope>
</reference>
<evidence type="ECO:0000256" key="1">
    <source>
        <dbReference type="ARBA" id="ARBA00004922"/>
    </source>
</evidence>
<dbReference type="GO" id="GO:0006487">
    <property type="term" value="P:protein N-linked glycosylation"/>
    <property type="evidence" value="ECO:0007669"/>
    <property type="project" value="TreeGrafter"/>
</dbReference>
<dbReference type="Pfam" id="PF23524">
    <property type="entry name" value="MGAT4A_C"/>
    <property type="match status" value="1"/>
</dbReference>
<protein>
    <submittedName>
        <fullName evidence="6">Zgc:101663</fullName>
    </submittedName>
</protein>
<evidence type="ECO:0000259" key="5">
    <source>
        <dbReference type="Pfam" id="PF23524"/>
    </source>
</evidence>
<evidence type="ECO:0000256" key="2">
    <source>
        <dbReference type="ARBA" id="ARBA00022676"/>
    </source>
</evidence>
<dbReference type="InterPro" id="IPR057279">
    <property type="entry name" value="MGAT4"/>
</dbReference>
<reference evidence="6" key="2">
    <citation type="submission" date="2025-09" db="UniProtKB">
        <authorList>
            <consortium name="Ensembl"/>
        </authorList>
    </citation>
    <scope>IDENTIFICATION</scope>
</reference>
<dbReference type="Pfam" id="PF04666">
    <property type="entry name" value="MGAT4_cons"/>
    <property type="match status" value="1"/>
</dbReference>
<comment type="pathway">
    <text evidence="1">Protein modification; protein glycosylation.</text>
</comment>
<evidence type="ECO:0000256" key="3">
    <source>
        <dbReference type="ARBA" id="ARBA00022679"/>
    </source>
</evidence>
<evidence type="ECO:0000259" key="4">
    <source>
        <dbReference type="Pfam" id="PF04666"/>
    </source>
</evidence>
<sequence>MRRTTKKKALAVAAALLAGWILLFTLSLSSVPDKPEISWRADRLVNQLSWIDRGEFLPLNVSYQVLAGSVPSQPRFLTVGISSVQRKKGQYLKSTLDSIFSQSSAEESADMVVVVLIADFDQRWRLRIVEEIQTSFPSQLSTGQLQLVHVQQEYYPPLTGLKRNFNDAADRVSFRSKQNIDYAFLVHYTAALGQYYLQLEDDVGAAKNFLSKIRQRIAEQDAKKQPAWACLEFSKLGYIGKLYKSHDLPLLARFLFLFYQEMPCDWLMTRFHDLLAQKGPIAFRPSLFQHTGTFSSFQGTHNKLTDKDFEEDFANPEADVFSNMSVYQKHSAQMAWAPGGDFFWARSPARGDYVTAVLKTPAVLTDVAIETGDAGKDVLISAEVELGRDVVAVAGKKERSCGRFVSVGRMERHKFEAEDLDKTHDFASSCLRIRVTAPQSDWVIIKRIRVAAKPESKTSL</sequence>
<name>A0A8C6TXQ8_9GOBI</name>
<feature type="domain" description="MGAT4 A/B/C C-terminal" evidence="5">
    <location>
        <begin position="318"/>
        <end position="446"/>
    </location>
</feature>
<dbReference type="InterPro" id="IPR056576">
    <property type="entry name" value="MGAT4_A/B/C_C"/>
</dbReference>
<keyword evidence="7" id="KW-1185">Reference proteome</keyword>